<evidence type="ECO:0000259" key="7">
    <source>
        <dbReference type="Pfam" id="PF21982"/>
    </source>
</evidence>
<dbReference type="Pfam" id="PF21981">
    <property type="entry name" value="RecX_HTH3"/>
    <property type="match status" value="2"/>
</dbReference>
<dbReference type="GO" id="GO:0006282">
    <property type="term" value="P:regulation of DNA repair"/>
    <property type="evidence" value="ECO:0007669"/>
    <property type="project" value="UniProtKB-UniRule"/>
</dbReference>
<feature type="domain" description="RecX third three-helical" evidence="6">
    <location>
        <begin position="234"/>
        <end position="281"/>
    </location>
</feature>
<evidence type="ECO:0000313" key="8">
    <source>
        <dbReference type="EMBL" id="NNU75578.1"/>
    </source>
</evidence>
<dbReference type="InterPro" id="IPR053925">
    <property type="entry name" value="RecX_HTH_3rd"/>
</dbReference>
<dbReference type="NCBIfam" id="NF001058">
    <property type="entry name" value="PRK00117.4-1"/>
    <property type="match status" value="1"/>
</dbReference>
<comment type="subcellular location">
    <subcellularLocation>
        <location evidence="1 5">Cytoplasm</location>
    </subcellularLocation>
</comment>
<dbReference type="GO" id="GO:0005737">
    <property type="term" value="C:cytoplasm"/>
    <property type="evidence" value="ECO:0007669"/>
    <property type="project" value="UniProtKB-SubCell"/>
</dbReference>
<evidence type="ECO:0000259" key="6">
    <source>
        <dbReference type="Pfam" id="PF21981"/>
    </source>
</evidence>
<dbReference type="EMBL" id="JABEYB010000004">
    <property type="protein sequence ID" value="NNU75578.1"/>
    <property type="molecule type" value="Genomic_DNA"/>
</dbReference>
<gene>
    <name evidence="5 8" type="primary">recX</name>
    <name evidence="8" type="ORF">HLQ16_06490</name>
</gene>
<dbReference type="Gene3D" id="1.10.10.10">
    <property type="entry name" value="Winged helix-like DNA-binding domain superfamily/Winged helix DNA-binding domain"/>
    <property type="match status" value="3"/>
</dbReference>
<dbReference type="AlphaFoldDB" id="A0A7Y3SUF3"/>
<evidence type="ECO:0000313" key="9">
    <source>
        <dbReference type="Proteomes" id="UP000531659"/>
    </source>
</evidence>
<dbReference type="PANTHER" id="PTHR33602:SF1">
    <property type="entry name" value="REGULATORY PROTEIN RECX FAMILY PROTEIN"/>
    <property type="match status" value="1"/>
</dbReference>
<dbReference type="InterPro" id="IPR003783">
    <property type="entry name" value="Regulatory_RecX"/>
</dbReference>
<evidence type="ECO:0000256" key="3">
    <source>
        <dbReference type="ARBA" id="ARBA00018111"/>
    </source>
</evidence>
<dbReference type="RefSeq" id="WP_171296323.1">
    <property type="nucleotide sequence ID" value="NZ_CP087098.1"/>
</dbReference>
<dbReference type="Proteomes" id="UP000531659">
    <property type="component" value="Unassembled WGS sequence"/>
</dbReference>
<feature type="domain" description="RecX first three-helical" evidence="7">
    <location>
        <begin position="65"/>
        <end position="102"/>
    </location>
</feature>
<evidence type="ECO:0000256" key="1">
    <source>
        <dbReference type="ARBA" id="ARBA00004496"/>
    </source>
</evidence>
<dbReference type="PANTHER" id="PTHR33602">
    <property type="entry name" value="REGULATORY PROTEIN RECX FAMILY PROTEIN"/>
    <property type="match status" value="1"/>
</dbReference>
<proteinExistence type="inferred from homology"/>
<sequence length="291" mass="34557">MSSLITKIEFQKKNKARVNIYMDGEYAFACDAQLVYIHNITKGRAMDKESLESIVNEDNYIKGKTCALHFLERSFKSTKQVIDKLTMKEFDAKTIERVMDFLRRYDFIDDSLFIQLYIKEKIRSCGKNKIKFALLKKFLPKELINEELNKITSEQLLETALKLANKKIVTLSKSEKDHQKLYKKTSDYLARTGYDYELIRKVMDEIARDDKEDDLIDGIPLSKDENYEDTSTQDYNKLYELASKRYNILIKSETDKMKIYKRLYDYLLRRGFRWEQIKKVLRNLINGVEDE</sequence>
<accession>A0A7Y3SUF3</accession>
<dbReference type="InterPro" id="IPR053926">
    <property type="entry name" value="RecX_HTH_1st"/>
</dbReference>
<evidence type="ECO:0000256" key="4">
    <source>
        <dbReference type="ARBA" id="ARBA00022490"/>
    </source>
</evidence>
<reference evidence="8 9" key="1">
    <citation type="submission" date="2020-05" db="EMBL/GenBank/DDBJ databases">
        <title>Complete genome of Clostridium estertheticum subspecies estertheticum, isolated from Vacuum packed lamb meat from New Zealand imported to Switzerland.</title>
        <authorList>
            <person name="Wambui J."/>
            <person name="Stevens M.J.A."/>
            <person name="Stephan R."/>
        </authorList>
    </citation>
    <scope>NUCLEOTIDE SEQUENCE [LARGE SCALE GENOMIC DNA]</scope>
    <source>
        <strain evidence="8 9">CEST001</strain>
    </source>
</reference>
<name>A0A7Y3SUF3_9CLOT</name>
<comment type="caution">
    <text evidence="8">The sequence shown here is derived from an EMBL/GenBank/DDBJ whole genome shotgun (WGS) entry which is preliminary data.</text>
</comment>
<protein>
    <recommendedName>
        <fullName evidence="3 5">Regulatory protein RecX</fullName>
    </recommendedName>
</protein>
<keyword evidence="4 5" id="KW-0963">Cytoplasm</keyword>
<dbReference type="Pfam" id="PF21982">
    <property type="entry name" value="RecX_HTH1"/>
    <property type="match status" value="1"/>
</dbReference>
<comment type="function">
    <text evidence="5">Modulates RecA activity.</text>
</comment>
<feature type="domain" description="RecX third three-helical" evidence="6">
    <location>
        <begin position="154"/>
        <end position="203"/>
    </location>
</feature>
<evidence type="ECO:0000256" key="5">
    <source>
        <dbReference type="HAMAP-Rule" id="MF_01114"/>
    </source>
</evidence>
<dbReference type="InterPro" id="IPR036388">
    <property type="entry name" value="WH-like_DNA-bd_sf"/>
</dbReference>
<dbReference type="HAMAP" id="MF_01114">
    <property type="entry name" value="RecX"/>
    <property type="match status" value="1"/>
</dbReference>
<comment type="similarity">
    <text evidence="2 5">Belongs to the RecX family.</text>
</comment>
<organism evidence="8 9">
    <name type="scientific">Clostridium estertheticum</name>
    <dbReference type="NCBI Taxonomy" id="238834"/>
    <lineage>
        <taxon>Bacteria</taxon>
        <taxon>Bacillati</taxon>
        <taxon>Bacillota</taxon>
        <taxon>Clostridia</taxon>
        <taxon>Eubacteriales</taxon>
        <taxon>Clostridiaceae</taxon>
        <taxon>Clostridium</taxon>
    </lineage>
</organism>
<evidence type="ECO:0000256" key="2">
    <source>
        <dbReference type="ARBA" id="ARBA00009695"/>
    </source>
</evidence>